<name>A0AAD5XYG9_9FUNG</name>
<organism evidence="2 3">
    <name type="scientific">Clydaea vesicula</name>
    <dbReference type="NCBI Taxonomy" id="447962"/>
    <lineage>
        <taxon>Eukaryota</taxon>
        <taxon>Fungi</taxon>
        <taxon>Fungi incertae sedis</taxon>
        <taxon>Chytridiomycota</taxon>
        <taxon>Chytridiomycota incertae sedis</taxon>
        <taxon>Chytridiomycetes</taxon>
        <taxon>Lobulomycetales</taxon>
        <taxon>Lobulomycetaceae</taxon>
        <taxon>Clydaea</taxon>
    </lineage>
</organism>
<evidence type="ECO:0000313" key="3">
    <source>
        <dbReference type="Proteomes" id="UP001211065"/>
    </source>
</evidence>
<dbReference type="CDD" id="cd00038">
    <property type="entry name" value="CAP_ED"/>
    <property type="match status" value="2"/>
</dbReference>
<dbReference type="InterPro" id="IPR018488">
    <property type="entry name" value="cNMP-bd_CS"/>
</dbReference>
<dbReference type="SUPFAM" id="SSF51206">
    <property type="entry name" value="cAMP-binding domain-like"/>
    <property type="match status" value="2"/>
</dbReference>
<evidence type="ECO:0000259" key="1">
    <source>
        <dbReference type="PROSITE" id="PS50042"/>
    </source>
</evidence>
<dbReference type="Pfam" id="PF00027">
    <property type="entry name" value="cNMP_binding"/>
    <property type="match status" value="2"/>
</dbReference>
<protein>
    <submittedName>
        <fullName evidence="2">Cyclic nucleotide-binding domain-containing protein 2</fullName>
    </submittedName>
</protein>
<reference evidence="2" key="1">
    <citation type="submission" date="2020-05" db="EMBL/GenBank/DDBJ databases">
        <title>Phylogenomic resolution of chytrid fungi.</title>
        <authorList>
            <person name="Stajich J.E."/>
            <person name="Amses K."/>
            <person name="Simmons R."/>
            <person name="Seto K."/>
            <person name="Myers J."/>
            <person name="Bonds A."/>
            <person name="Quandt C.A."/>
            <person name="Barry K."/>
            <person name="Liu P."/>
            <person name="Grigoriev I."/>
            <person name="Longcore J.E."/>
            <person name="James T.Y."/>
        </authorList>
    </citation>
    <scope>NUCLEOTIDE SEQUENCE</scope>
    <source>
        <strain evidence="2">JEL0476</strain>
    </source>
</reference>
<dbReference type="PANTHER" id="PTHR23011">
    <property type="entry name" value="CYCLIC NUCLEOTIDE-BINDING DOMAIN CONTAINING PROTEIN"/>
    <property type="match status" value="1"/>
</dbReference>
<dbReference type="EMBL" id="JADGJW010000723">
    <property type="protein sequence ID" value="KAJ3213313.1"/>
    <property type="molecule type" value="Genomic_DNA"/>
</dbReference>
<feature type="domain" description="Cyclic nucleotide-binding" evidence="1">
    <location>
        <begin position="361"/>
        <end position="483"/>
    </location>
</feature>
<dbReference type="Proteomes" id="UP001211065">
    <property type="component" value="Unassembled WGS sequence"/>
</dbReference>
<gene>
    <name evidence="2" type="primary">CNBD2_3</name>
    <name evidence="2" type="ORF">HK099_007459</name>
</gene>
<dbReference type="PANTHER" id="PTHR23011:SF28">
    <property type="entry name" value="CYCLIC NUCLEOTIDE-BINDING DOMAIN CONTAINING PROTEIN"/>
    <property type="match status" value="1"/>
</dbReference>
<comment type="caution">
    <text evidence="2">The sequence shown here is derived from an EMBL/GenBank/DDBJ whole genome shotgun (WGS) entry which is preliminary data.</text>
</comment>
<dbReference type="PROSITE" id="PS50042">
    <property type="entry name" value="CNMP_BINDING_3"/>
    <property type="match status" value="2"/>
</dbReference>
<dbReference type="PROSITE" id="PS00889">
    <property type="entry name" value="CNMP_BINDING_2"/>
    <property type="match status" value="1"/>
</dbReference>
<feature type="domain" description="Cyclic nucleotide-binding" evidence="1">
    <location>
        <begin position="486"/>
        <end position="572"/>
    </location>
</feature>
<dbReference type="SMART" id="SM00100">
    <property type="entry name" value="cNMP"/>
    <property type="match status" value="2"/>
</dbReference>
<evidence type="ECO:0000313" key="2">
    <source>
        <dbReference type="EMBL" id="KAJ3213313.1"/>
    </source>
</evidence>
<dbReference type="InterPro" id="IPR018490">
    <property type="entry name" value="cNMP-bd_dom_sf"/>
</dbReference>
<proteinExistence type="predicted"/>
<dbReference type="AlphaFoldDB" id="A0AAD5XYG9"/>
<dbReference type="InterPro" id="IPR000595">
    <property type="entry name" value="cNMP-bd_dom"/>
</dbReference>
<sequence>MLKFAEGIPLDDDVDNTATIKVSRQRFTFSAPPKVAKKNFSTILEKPLLERPKTAAMLSAKEKELLTENINLQKVKVDAQQIFLKLQEIRNEKKETASEKIREINAAMKGNGLVKEETDWKTESNHDEVEDETFNRQTLLDVVNTYTYRNKKPDLNLYLKRAYSAPIKRTPVKNEKLKLINRPKSAPFPINSDAFMKHWIIKQGGKLRAQKYTLNEKKENCHFEFLPEIPDLFREGPPTLADWKNIKKFEEKIWNPDAFSLKQYFHNYALQNEDKKKGIHIHITKTNEDHTKLGANTFKSFSKDSVTSNTSSNVKLSAENEEINLKKLEKLHVLQILKKACFSRTESELDKLGKYLKKFNAFQKISEFILQQLCSVMILNTFDAGRAIFRQGEMGAAWYIILTGTVSVQITKTGRIEDSIVVSKLHEGDGFGELSLINEAPRAATITSDFRTELIRVEKHDYIRIMKFNHEKELKEKIYFLLRVPIFGEWTEASVKAIAQFATWRRYKIGEFILKEGQQITELFFIRKGNCDVFRRIIYLGRKDTVLIGKHYPDEYFGEERIIMDDDSVRSACTIVASKSKPAKGAKKKKKLENGTEVVEVLVFPIFNIKDKLKTFLVPSKFSGIETSDVIELKINKIKKNEWRKVKAEQIGKFIKESKKDPNITIKKLNLEVAFKKNHPLWKK</sequence>
<keyword evidence="3" id="KW-1185">Reference proteome</keyword>
<accession>A0AAD5XYG9</accession>
<dbReference type="InterPro" id="IPR014710">
    <property type="entry name" value="RmlC-like_jellyroll"/>
</dbReference>
<dbReference type="Gene3D" id="2.60.120.10">
    <property type="entry name" value="Jelly Rolls"/>
    <property type="match status" value="2"/>
</dbReference>